<evidence type="ECO:0000313" key="3">
    <source>
        <dbReference type="Ensembl" id="ENSNMLP00000004934.1"/>
    </source>
</evidence>
<reference evidence="3" key="1">
    <citation type="submission" date="2025-08" db="UniProtKB">
        <authorList>
            <consortium name="Ensembl"/>
        </authorList>
    </citation>
    <scope>IDENTIFICATION</scope>
</reference>
<evidence type="ECO:0000256" key="2">
    <source>
        <dbReference type="ARBA" id="ARBA00023002"/>
    </source>
</evidence>
<organism evidence="3 4">
    <name type="scientific">Neogobius melanostomus</name>
    <name type="common">round goby</name>
    <dbReference type="NCBI Taxonomy" id="47308"/>
    <lineage>
        <taxon>Eukaryota</taxon>
        <taxon>Metazoa</taxon>
        <taxon>Chordata</taxon>
        <taxon>Craniata</taxon>
        <taxon>Vertebrata</taxon>
        <taxon>Euteleostomi</taxon>
        <taxon>Actinopterygii</taxon>
        <taxon>Neopterygii</taxon>
        <taxon>Teleostei</taxon>
        <taxon>Neoteleostei</taxon>
        <taxon>Acanthomorphata</taxon>
        <taxon>Gobiaria</taxon>
        <taxon>Gobiiformes</taxon>
        <taxon>Gobioidei</taxon>
        <taxon>Gobiidae</taxon>
        <taxon>Benthophilinae</taxon>
        <taxon>Neogobiini</taxon>
        <taxon>Neogobius</taxon>
    </lineage>
</organism>
<dbReference type="AlphaFoldDB" id="A0A8C6WG57"/>
<dbReference type="PANTHER" id="PTHR43899:SF10">
    <property type="entry name" value="20BETA-HYDROXYSTEROID DEHYDROGENASE TYPE 2"/>
    <property type="match status" value="1"/>
</dbReference>
<dbReference type="PRINTS" id="PR00081">
    <property type="entry name" value="GDHRDH"/>
</dbReference>
<dbReference type="InterPro" id="IPR036291">
    <property type="entry name" value="NAD(P)-bd_dom_sf"/>
</dbReference>
<keyword evidence="2" id="KW-0560">Oxidoreductase</keyword>
<dbReference type="SUPFAM" id="SSF51735">
    <property type="entry name" value="NAD(P)-binding Rossmann-fold domains"/>
    <property type="match status" value="1"/>
</dbReference>
<keyword evidence="4" id="KW-1185">Reference proteome</keyword>
<dbReference type="Gene3D" id="3.40.50.720">
    <property type="entry name" value="NAD(P)-binding Rossmann-like Domain"/>
    <property type="match status" value="2"/>
</dbReference>
<dbReference type="InterPro" id="IPR002347">
    <property type="entry name" value="SDR_fam"/>
</dbReference>
<protein>
    <submittedName>
        <fullName evidence="3">Hydroxysteroid (20-beta) dehydrogenase 2</fullName>
    </submittedName>
</protein>
<keyword evidence="1" id="KW-0444">Lipid biosynthesis</keyword>
<evidence type="ECO:0000256" key="1">
    <source>
        <dbReference type="ARBA" id="ARBA00022955"/>
    </source>
</evidence>
<name>A0A8C6WG57_9GOBI</name>
<dbReference type="InterPro" id="IPR051019">
    <property type="entry name" value="VLCFA-Steroid_DH"/>
</dbReference>
<accession>A0A8C6WG57</accession>
<proteinExistence type="predicted"/>
<dbReference type="Ensembl" id="ENSNMLT00000005630.1">
    <property type="protein sequence ID" value="ENSNMLP00000004934.1"/>
    <property type="gene ID" value="ENSNMLG00000003571.1"/>
</dbReference>
<evidence type="ECO:0000313" key="4">
    <source>
        <dbReference type="Proteomes" id="UP000694523"/>
    </source>
</evidence>
<dbReference type="GO" id="GO:0006694">
    <property type="term" value="P:steroid biosynthetic process"/>
    <property type="evidence" value="ECO:0007669"/>
    <property type="project" value="UniProtKB-KW"/>
</dbReference>
<dbReference type="GO" id="GO:0016491">
    <property type="term" value="F:oxidoreductase activity"/>
    <property type="evidence" value="ECO:0007669"/>
    <property type="project" value="UniProtKB-KW"/>
</dbReference>
<keyword evidence="1" id="KW-0752">Steroid biosynthesis</keyword>
<reference evidence="3" key="2">
    <citation type="submission" date="2025-09" db="UniProtKB">
        <authorList>
            <consortium name="Ensembl"/>
        </authorList>
    </citation>
    <scope>IDENTIFICATION</scope>
</reference>
<dbReference type="Proteomes" id="UP000694523">
    <property type="component" value="Unplaced"/>
</dbReference>
<dbReference type="Pfam" id="PF00106">
    <property type="entry name" value="adh_short"/>
    <property type="match status" value="1"/>
</dbReference>
<keyword evidence="1" id="KW-0443">Lipid metabolism</keyword>
<dbReference type="PANTHER" id="PTHR43899">
    <property type="entry name" value="RH59310P"/>
    <property type="match status" value="1"/>
</dbReference>
<dbReference type="GO" id="GO:0005783">
    <property type="term" value="C:endoplasmic reticulum"/>
    <property type="evidence" value="ECO:0007669"/>
    <property type="project" value="TreeGrafter"/>
</dbReference>
<sequence length="276" mass="30761">MANGQVSPYTIYIKFSLFVYLRMCIKNACTVIVISDMVLFYPVVTGATSGIGKAYAIELARRGLDVVLVGRSEDKLRTVAMEIVNNVGITYSESFAYFLETSNAYEVRLKLGLNNIENMNIDSSLLVCCPQNITNIVNCNMLRGLIINISSEIGVRPHPLVSLYSATKFTSSTLLVSALCHIFFSCVAPFMVSTKMIKHRPVNCFIKSPPAFVYEALNTVGYSTFTSGCLSHALEALTLLLPSWIQMSTVFIRLLRKMSDVSPWENDKQKVMEKEE</sequence>